<evidence type="ECO:0000313" key="3">
    <source>
        <dbReference type="EMBL" id="GAA0572810.1"/>
    </source>
</evidence>
<organism evidence="3 4">
    <name type="scientific">Rhizomicrobium electricum</name>
    <dbReference type="NCBI Taxonomy" id="480070"/>
    <lineage>
        <taxon>Bacteria</taxon>
        <taxon>Pseudomonadati</taxon>
        <taxon>Pseudomonadota</taxon>
        <taxon>Alphaproteobacteria</taxon>
        <taxon>Micropepsales</taxon>
        <taxon>Micropepsaceae</taxon>
        <taxon>Rhizomicrobium</taxon>
    </lineage>
</organism>
<protein>
    <recommendedName>
        <fullName evidence="5">Histidine phosphatase family protein</fullName>
    </recommendedName>
</protein>
<dbReference type="InterPro" id="IPR029033">
    <property type="entry name" value="His_PPase_superfam"/>
</dbReference>
<dbReference type="InterPro" id="IPR013078">
    <property type="entry name" value="His_Pase_superF_clade-1"/>
</dbReference>
<dbReference type="PROSITE" id="PS00175">
    <property type="entry name" value="PG_MUTASE"/>
    <property type="match status" value="1"/>
</dbReference>
<proteinExistence type="predicted"/>
<keyword evidence="4" id="KW-1185">Reference proteome</keyword>
<evidence type="ECO:0008006" key="5">
    <source>
        <dbReference type="Google" id="ProtNLM"/>
    </source>
</evidence>
<reference evidence="3 4" key="1">
    <citation type="journal article" date="2019" name="Int. J. Syst. Evol. Microbiol.">
        <title>The Global Catalogue of Microorganisms (GCM) 10K type strain sequencing project: providing services to taxonomists for standard genome sequencing and annotation.</title>
        <authorList>
            <consortium name="The Broad Institute Genomics Platform"/>
            <consortium name="The Broad Institute Genome Sequencing Center for Infectious Disease"/>
            <person name="Wu L."/>
            <person name="Ma J."/>
        </authorList>
    </citation>
    <scope>NUCLEOTIDE SEQUENCE [LARGE SCALE GENOMIC DNA]</scope>
    <source>
        <strain evidence="3 4">JCM 15089</strain>
    </source>
</reference>
<keyword evidence="1" id="KW-0324">Glycolysis</keyword>
<comment type="caution">
    <text evidence="3">The sequence shown here is derived from an EMBL/GenBank/DDBJ whole genome shotgun (WGS) entry which is preliminary data.</text>
</comment>
<keyword evidence="2" id="KW-0413">Isomerase</keyword>
<dbReference type="PANTHER" id="PTHR48100">
    <property type="entry name" value="BROAD-SPECIFICITY PHOSPHATASE YOR283W-RELATED"/>
    <property type="match status" value="1"/>
</dbReference>
<evidence type="ECO:0000256" key="2">
    <source>
        <dbReference type="ARBA" id="ARBA00023235"/>
    </source>
</evidence>
<dbReference type="RefSeq" id="WP_166934477.1">
    <property type="nucleotide sequence ID" value="NZ_JAASQS010000005.1"/>
</dbReference>
<dbReference type="InterPro" id="IPR001345">
    <property type="entry name" value="PG/BPGM_mutase_AS"/>
</dbReference>
<dbReference type="Gene3D" id="3.40.50.1240">
    <property type="entry name" value="Phosphoglycerate mutase-like"/>
    <property type="match status" value="1"/>
</dbReference>
<dbReference type="SMART" id="SM00855">
    <property type="entry name" value="PGAM"/>
    <property type="match status" value="1"/>
</dbReference>
<evidence type="ECO:0000313" key="4">
    <source>
        <dbReference type="Proteomes" id="UP001499951"/>
    </source>
</evidence>
<accession>A0ABN1ERS5</accession>
<dbReference type="PANTHER" id="PTHR48100:SF1">
    <property type="entry name" value="HISTIDINE PHOSPHATASE FAMILY PROTEIN-RELATED"/>
    <property type="match status" value="1"/>
</dbReference>
<dbReference type="CDD" id="cd07067">
    <property type="entry name" value="HP_PGM_like"/>
    <property type="match status" value="1"/>
</dbReference>
<sequence length="195" mass="21219">MDFTMIVYVVRHGEAEGNREGRFLGQVNPPLTERGREHARRMGEALKGRGIEQIRASDLDRAFTTASIIGGLIGLPVERTPALREVNHGVIDGWTAEAIMASPYGPAREKDKYNYAPPGGESYKGIEARILSVLDPLPAAPTLLVTHLGPMRVLLHCLGGVSEAEATGAKIGHDEMLILSHDGGQWRGERHRIGE</sequence>
<dbReference type="Pfam" id="PF00300">
    <property type="entry name" value="His_Phos_1"/>
    <property type="match status" value="1"/>
</dbReference>
<gene>
    <name evidence="3" type="ORF">GCM10008942_21920</name>
</gene>
<dbReference type="InterPro" id="IPR050275">
    <property type="entry name" value="PGM_Phosphatase"/>
</dbReference>
<name>A0ABN1ERS5_9PROT</name>
<dbReference type="SUPFAM" id="SSF53254">
    <property type="entry name" value="Phosphoglycerate mutase-like"/>
    <property type="match status" value="1"/>
</dbReference>
<dbReference type="Proteomes" id="UP001499951">
    <property type="component" value="Unassembled WGS sequence"/>
</dbReference>
<dbReference type="EMBL" id="BAAADD010000005">
    <property type="protein sequence ID" value="GAA0572810.1"/>
    <property type="molecule type" value="Genomic_DNA"/>
</dbReference>
<evidence type="ECO:0000256" key="1">
    <source>
        <dbReference type="ARBA" id="ARBA00023152"/>
    </source>
</evidence>
<dbReference type="PIRSF" id="PIRSF000709">
    <property type="entry name" value="6PFK_2-Ptase"/>
    <property type="match status" value="1"/>
</dbReference>